<reference evidence="1 2" key="1">
    <citation type="submission" date="2016-06" db="EMBL/GenBank/DDBJ databases">
        <authorList>
            <person name="Kjaerup R.B."/>
            <person name="Dalgaard T.S."/>
            <person name="Juul-Madsen H.R."/>
        </authorList>
    </citation>
    <scope>NUCLEOTIDE SEQUENCE [LARGE SCALE GENOMIC DNA]</scope>
</reference>
<dbReference type="EMBL" id="LT853697">
    <property type="protein sequence ID" value="SMQ52053.1"/>
    <property type="molecule type" value="Genomic_DNA"/>
</dbReference>
<name>A0A1X7RX93_ZYMT9</name>
<accession>A0A1X7RX93</accession>
<evidence type="ECO:0000313" key="2">
    <source>
        <dbReference type="Proteomes" id="UP000215127"/>
    </source>
</evidence>
<evidence type="ECO:0000313" key="1">
    <source>
        <dbReference type="EMBL" id="SMQ52053.1"/>
    </source>
</evidence>
<protein>
    <submittedName>
        <fullName evidence="1">Uncharacterized protein</fullName>
    </submittedName>
</protein>
<dbReference type="AlphaFoldDB" id="A0A1X7RX93"/>
<gene>
    <name evidence="1" type="ORF">ZT3D7_G7206</name>
</gene>
<dbReference type="Proteomes" id="UP000215127">
    <property type="component" value="Chromosome 6"/>
</dbReference>
<organism evidence="1 2">
    <name type="scientific">Zymoseptoria tritici (strain ST99CH_3D7)</name>
    <dbReference type="NCBI Taxonomy" id="1276538"/>
    <lineage>
        <taxon>Eukaryota</taxon>
        <taxon>Fungi</taxon>
        <taxon>Dikarya</taxon>
        <taxon>Ascomycota</taxon>
        <taxon>Pezizomycotina</taxon>
        <taxon>Dothideomycetes</taxon>
        <taxon>Dothideomycetidae</taxon>
        <taxon>Mycosphaerellales</taxon>
        <taxon>Mycosphaerellaceae</taxon>
        <taxon>Zymoseptoria</taxon>
    </lineage>
</organism>
<keyword evidence="2" id="KW-1185">Reference proteome</keyword>
<sequence length="99" mass="10707">MDDYRNQIAANIRLVHPSLPRLDEGLEVITSSTGTLLRRNPPSQTTSAFIIDITSFPLKVIIKGPGRDSNSEALAALLTITTKMMDAKLGGDLEASVKK</sequence>
<proteinExistence type="predicted"/>